<dbReference type="InterPro" id="IPR053221">
    <property type="entry name" value="Burnettramic_acid_biosynth"/>
</dbReference>
<organism evidence="2 3">
    <name type="scientific">Phlyctema vagabunda</name>
    <dbReference type="NCBI Taxonomy" id="108571"/>
    <lineage>
        <taxon>Eukaryota</taxon>
        <taxon>Fungi</taxon>
        <taxon>Dikarya</taxon>
        <taxon>Ascomycota</taxon>
        <taxon>Pezizomycotina</taxon>
        <taxon>Leotiomycetes</taxon>
        <taxon>Helotiales</taxon>
        <taxon>Dermateaceae</taxon>
        <taxon>Phlyctema</taxon>
    </lineage>
</organism>
<dbReference type="PANTHER" id="PTHR38887">
    <property type="entry name" value="CHROMOSOME 21, WHOLE GENOME SHOTGUN SEQUENCE"/>
    <property type="match status" value="1"/>
</dbReference>
<feature type="region of interest" description="Disordered" evidence="1">
    <location>
        <begin position="282"/>
        <end position="391"/>
    </location>
</feature>
<dbReference type="Proteomes" id="UP001629113">
    <property type="component" value="Unassembled WGS sequence"/>
</dbReference>
<reference evidence="2 3" key="1">
    <citation type="submission" date="2024-06" db="EMBL/GenBank/DDBJ databases">
        <title>Complete genome of Phlyctema vagabunda strain 19-DSS-EL-015.</title>
        <authorList>
            <person name="Fiorenzani C."/>
        </authorList>
    </citation>
    <scope>NUCLEOTIDE SEQUENCE [LARGE SCALE GENOMIC DNA]</scope>
    <source>
        <strain evidence="2 3">19-DSS-EL-015</strain>
    </source>
</reference>
<sequence length="403" mass="44564">MMYQDMPAGESQHAFGDNDTPRPTAPPPYRANLYSEPSQPLQDSKVQRSSTSADDSSISSSEDGGDLVSSEDDILTQATEFTRRAQPPAYTPLPLSQPVVIPQTVAGTGQAFARCWAPALAPYNIPASDFVEFIDNLNVVATANPPLQVLDLIGGVLGMVPHHIFQLAGGGVQALAKLGTVAVSKSRTDLYMQKVNKEFFVPRGLRATITSRDAMAMSLRLPGSAAKLAPLTADNMHYSMVERRLEGLRPYISELRFDVPLPVPQTTVLAKMSAAQVKRQTAKAEKKMMKQRWKQVERMEYNGKLSKAERKEQRLHEKGMRRLDKDARKAEKDAKKDTRKGGSAAEKAELKLQEELAKIEDQRRQKADAFNTEEGVSSGSRRAKKDKESKQAMKALWILIENV</sequence>
<accession>A0ABR4P6W3</accession>
<comment type="caution">
    <text evidence="2">The sequence shown here is derived from an EMBL/GenBank/DDBJ whole genome shotgun (WGS) entry which is preliminary data.</text>
</comment>
<evidence type="ECO:0000256" key="1">
    <source>
        <dbReference type="SAM" id="MobiDB-lite"/>
    </source>
</evidence>
<feature type="compositionally biased region" description="Polar residues" evidence="1">
    <location>
        <begin position="35"/>
        <end position="48"/>
    </location>
</feature>
<keyword evidence="3" id="KW-1185">Reference proteome</keyword>
<gene>
    <name evidence="2" type="ORF">PVAG01_09265</name>
</gene>
<name>A0ABR4P6W3_9HELO</name>
<evidence type="ECO:0000313" key="3">
    <source>
        <dbReference type="Proteomes" id="UP001629113"/>
    </source>
</evidence>
<proteinExistence type="predicted"/>
<dbReference type="PANTHER" id="PTHR38887:SF1">
    <property type="entry name" value="RAS MODIFICATION PROTEIN ERF4"/>
    <property type="match status" value="1"/>
</dbReference>
<feature type="compositionally biased region" description="Basic and acidic residues" evidence="1">
    <location>
        <begin position="282"/>
        <end position="367"/>
    </location>
</feature>
<feature type="region of interest" description="Disordered" evidence="1">
    <location>
        <begin position="1"/>
        <end position="71"/>
    </location>
</feature>
<dbReference type="EMBL" id="JBFCZG010000008">
    <property type="protein sequence ID" value="KAL3419044.1"/>
    <property type="molecule type" value="Genomic_DNA"/>
</dbReference>
<feature type="compositionally biased region" description="Low complexity" evidence="1">
    <location>
        <begin position="49"/>
        <end position="62"/>
    </location>
</feature>
<protein>
    <submittedName>
        <fullName evidence="2">Uncharacterized protein</fullName>
    </submittedName>
</protein>
<evidence type="ECO:0000313" key="2">
    <source>
        <dbReference type="EMBL" id="KAL3419044.1"/>
    </source>
</evidence>